<reference evidence="7" key="2">
    <citation type="submission" date="2025-09" db="UniProtKB">
        <authorList>
            <consortium name="Ensembl"/>
        </authorList>
    </citation>
    <scope>IDENTIFICATION</scope>
</reference>
<feature type="signal peptide" evidence="6">
    <location>
        <begin position="1"/>
        <end position="28"/>
    </location>
</feature>
<evidence type="ECO:0000256" key="4">
    <source>
        <dbReference type="ARBA" id="ARBA00023180"/>
    </source>
</evidence>
<dbReference type="KEGG" id="oml:112139891"/>
<dbReference type="PaxDb" id="30732-ENSOMEP00000009856"/>
<name>A0A3B3BVX6_ORYME</name>
<dbReference type="SUPFAM" id="SSF48726">
    <property type="entry name" value="Immunoglobulin"/>
    <property type="match status" value="1"/>
</dbReference>
<dbReference type="PANTHER" id="PTHR12080:SF48">
    <property type="entry name" value="IMMUNOGLOBULIN SUBTYPE DOMAIN-CONTAINING PROTEIN"/>
    <property type="match status" value="1"/>
</dbReference>
<comment type="subcellular location">
    <subcellularLocation>
        <location evidence="1">Membrane</location>
    </subcellularLocation>
</comment>
<keyword evidence="4" id="KW-0325">Glycoprotein</keyword>
<evidence type="ECO:0000313" key="7">
    <source>
        <dbReference type="Ensembl" id="ENSOMEP00000009856.1"/>
    </source>
</evidence>
<dbReference type="GO" id="GO:0016020">
    <property type="term" value="C:membrane"/>
    <property type="evidence" value="ECO:0007669"/>
    <property type="project" value="UniProtKB-SubCell"/>
</dbReference>
<organism evidence="7 8">
    <name type="scientific">Oryzias melastigma</name>
    <name type="common">Marine medaka</name>
    <dbReference type="NCBI Taxonomy" id="30732"/>
    <lineage>
        <taxon>Eukaryota</taxon>
        <taxon>Metazoa</taxon>
        <taxon>Chordata</taxon>
        <taxon>Craniata</taxon>
        <taxon>Vertebrata</taxon>
        <taxon>Euteleostomi</taxon>
        <taxon>Actinopterygii</taxon>
        <taxon>Neopterygii</taxon>
        <taxon>Teleostei</taxon>
        <taxon>Neoteleostei</taxon>
        <taxon>Acanthomorphata</taxon>
        <taxon>Ovalentaria</taxon>
        <taxon>Atherinomorphae</taxon>
        <taxon>Beloniformes</taxon>
        <taxon>Adrianichthyidae</taxon>
        <taxon>Oryziinae</taxon>
        <taxon>Oryzias</taxon>
    </lineage>
</organism>
<dbReference type="InterPro" id="IPR013783">
    <property type="entry name" value="Ig-like_fold"/>
</dbReference>
<feature type="chain" id="PRO_5017306495" evidence="6">
    <location>
        <begin position="29"/>
        <end position="307"/>
    </location>
</feature>
<evidence type="ECO:0000256" key="2">
    <source>
        <dbReference type="ARBA" id="ARBA00022729"/>
    </source>
</evidence>
<evidence type="ECO:0000256" key="6">
    <source>
        <dbReference type="SAM" id="SignalP"/>
    </source>
</evidence>
<feature type="transmembrane region" description="Helical" evidence="5">
    <location>
        <begin position="221"/>
        <end position="247"/>
    </location>
</feature>
<protein>
    <submittedName>
        <fullName evidence="7">Uncharacterized LOC112139891</fullName>
    </submittedName>
</protein>
<keyword evidence="3 5" id="KW-0472">Membrane</keyword>
<evidence type="ECO:0000256" key="1">
    <source>
        <dbReference type="ARBA" id="ARBA00004370"/>
    </source>
</evidence>
<dbReference type="AlphaFoldDB" id="A0A3B3BVX6"/>
<keyword evidence="5" id="KW-0812">Transmembrane</keyword>
<dbReference type="GeneID" id="112139891"/>
<dbReference type="Ensembl" id="ENSOMET00000000074.1">
    <property type="protein sequence ID" value="ENSOMEP00000009856.1"/>
    <property type="gene ID" value="ENSOMEG00000011145.1"/>
</dbReference>
<dbReference type="OrthoDB" id="9835793at2759"/>
<keyword evidence="5" id="KW-1133">Transmembrane helix</keyword>
<dbReference type="Gene3D" id="2.60.40.10">
    <property type="entry name" value="Immunoglobulins"/>
    <property type="match status" value="2"/>
</dbReference>
<dbReference type="PANTHER" id="PTHR12080">
    <property type="entry name" value="SIGNALING LYMPHOCYTIC ACTIVATION MOLECULE"/>
    <property type="match status" value="1"/>
</dbReference>
<evidence type="ECO:0000256" key="3">
    <source>
        <dbReference type="ARBA" id="ARBA00023136"/>
    </source>
</evidence>
<dbReference type="RefSeq" id="XP_024118498.1">
    <property type="nucleotide sequence ID" value="XM_024262730.2"/>
</dbReference>
<dbReference type="InterPro" id="IPR036179">
    <property type="entry name" value="Ig-like_dom_sf"/>
</dbReference>
<evidence type="ECO:0000313" key="8">
    <source>
        <dbReference type="Proteomes" id="UP000261560"/>
    </source>
</evidence>
<keyword evidence="2 6" id="KW-0732">Signal</keyword>
<accession>A0A3B3BVX6</accession>
<dbReference type="InterPro" id="IPR015631">
    <property type="entry name" value="CD2/SLAM_rcpt"/>
</dbReference>
<dbReference type="Proteomes" id="UP000261560">
    <property type="component" value="Unplaced"/>
</dbReference>
<keyword evidence="8" id="KW-1185">Reference proteome</keyword>
<proteinExistence type="predicted"/>
<dbReference type="GeneTree" id="ENSGT01030000234540"/>
<sequence length="307" mass="33346">MAGSHPLCLSGFSSSVLLLLWLWHPGLASLKTIHKKVGDSVEISSGLPTEGVNAAQWKYKDKTVAEKSLHISNQIFGNRLHFNITTLSLTLTELTLQDSGNFSFVSDQNDKQRETVVITLLVHESITEDPILTSTHVSTDSNQTCTVLVNCSLKSTSSVSYKLSDGNQTHEGSSRQYSISKQGEGQVFTCTASNSVSNRTTSETVTCKDNSTEAEDVVPELYLLVIGAACGGGLPIILLVIVVVCCCRKKKEGADSTELTVYADVTDLNINSNQASCSLYDTIQEISPTHQMASTLYDKVNFNRQLK</sequence>
<reference evidence="7" key="1">
    <citation type="submission" date="2025-08" db="UniProtKB">
        <authorList>
            <consortium name="Ensembl"/>
        </authorList>
    </citation>
    <scope>IDENTIFICATION</scope>
</reference>
<evidence type="ECO:0000256" key="5">
    <source>
        <dbReference type="SAM" id="Phobius"/>
    </source>
</evidence>
<dbReference type="STRING" id="30732.ENSOMEP00000009856"/>